<name>A0ABX4XHU1_9LIST</name>
<dbReference type="EMBL" id="MPDH01000028">
    <property type="protein sequence ID" value="PNP87451.1"/>
    <property type="molecule type" value="Genomic_DNA"/>
</dbReference>
<dbReference type="Proteomes" id="UP000236500">
    <property type="component" value="Unassembled WGS sequence"/>
</dbReference>
<keyword evidence="2" id="KW-1185">Reference proteome</keyword>
<comment type="caution">
    <text evidence="1">The sequence shown here is derived from an EMBL/GenBank/DDBJ whole genome shotgun (WGS) entry which is preliminary data.</text>
</comment>
<evidence type="ECO:0000313" key="1">
    <source>
        <dbReference type="EMBL" id="PNP87451.1"/>
    </source>
</evidence>
<dbReference type="InterPro" id="IPR021146">
    <property type="entry name" value="Phage_gp6-like_head-tail"/>
</dbReference>
<organism evidence="1 2">
    <name type="scientific">Listeria newyorkensis</name>
    <dbReference type="NCBI Taxonomy" id="1497681"/>
    <lineage>
        <taxon>Bacteria</taxon>
        <taxon>Bacillati</taxon>
        <taxon>Bacillota</taxon>
        <taxon>Bacilli</taxon>
        <taxon>Bacillales</taxon>
        <taxon>Listeriaceae</taxon>
        <taxon>Listeria</taxon>
    </lineage>
</organism>
<evidence type="ECO:0000313" key="2">
    <source>
        <dbReference type="Proteomes" id="UP000236500"/>
    </source>
</evidence>
<dbReference type="InterPro" id="IPR006450">
    <property type="entry name" value="Phage_HK97_gp6-like"/>
</dbReference>
<dbReference type="NCBIfam" id="TIGR01560">
    <property type="entry name" value="put_DNA_pack"/>
    <property type="match status" value="1"/>
</dbReference>
<dbReference type="CDD" id="cd08054">
    <property type="entry name" value="gp6"/>
    <property type="match status" value="1"/>
</dbReference>
<evidence type="ECO:0008006" key="3">
    <source>
        <dbReference type="Google" id="ProtNLM"/>
    </source>
</evidence>
<proteinExistence type="predicted"/>
<sequence>MALDPNSEEDFEYLKSSLRIDSEDDDLLLKRLVEASKQTLIGQIGPDDNIFYDKNEQFDLATIMLTDHFYKTRSATIENVTSIVPPFGVNMIILDLKASYRVHTRKVSDISAD</sequence>
<dbReference type="RefSeq" id="WP_103035090.1">
    <property type="nucleotide sequence ID" value="NZ_MPDH01000028.1"/>
</dbReference>
<reference evidence="1 2" key="1">
    <citation type="submission" date="2016-11" db="EMBL/GenBank/DDBJ databases">
        <title>Whole Genome Sequence of Listeria newyorkensis.</title>
        <authorList>
            <person name="Frink S."/>
            <person name="Morales C."/>
            <person name="Kiang D."/>
        </authorList>
    </citation>
    <scope>NUCLEOTIDE SEQUENCE [LARGE SCALE GENOMIC DNA]</scope>
    <source>
        <strain evidence="1 2">F1604011-044</strain>
    </source>
</reference>
<protein>
    <recommendedName>
        <fullName evidence="3">Phage gp6-like head-tail connector protein</fullName>
    </recommendedName>
</protein>
<dbReference type="Pfam" id="PF05135">
    <property type="entry name" value="Phage_connect_1"/>
    <property type="match status" value="1"/>
</dbReference>
<gene>
    <name evidence="1" type="ORF">BMT55_16130</name>
</gene>
<accession>A0ABX4XHU1</accession>
<dbReference type="Gene3D" id="1.10.3230.30">
    <property type="entry name" value="Phage gp6-like head-tail connector protein"/>
    <property type="match status" value="1"/>
</dbReference>